<evidence type="ECO:0000256" key="3">
    <source>
        <dbReference type="ARBA" id="ARBA00022448"/>
    </source>
</evidence>
<feature type="transmembrane region" description="Helical" evidence="9">
    <location>
        <begin position="270"/>
        <end position="291"/>
    </location>
</feature>
<keyword evidence="3" id="KW-0813">Transport</keyword>
<keyword evidence="11" id="KW-1185">Reference proteome</keyword>
<evidence type="ECO:0000313" key="10">
    <source>
        <dbReference type="EMBL" id="MBD3933566.1"/>
    </source>
</evidence>
<comment type="similarity">
    <text evidence="2">Belongs to the autoinducer-2 exporter (AI-2E) (TC 2.A.86) family.</text>
</comment>
<gene>
    <name evidence="10" type="ORF">IF129_18655</name>
</gene>
<name>A0A927F1L9_9ACTN</name>
<evidence type="ECO:0000256" key="7">
    <source>
        <dbReference type="ARBA" id="ARBA00023136"/>
    </source>
</evidence>
<evidence type="ECO:0000256" key="1">
    <source>
        <dbReference type="ARBA" id="ARBA00004651"/>
    </source>
</evidence>
<protein>
    <submittedName>
        <fullName evidence="10">AI-2E family transporter</fullName>
    </submittedName>
</protein>
<dbReference type="AlphaFoldDB" id="A0A927F1L9"/>
<feature type="compositionally biased region" description="Basic and acidic residues" evidence="8">
    <location>
        <begin position="19"/>
        <end position="41"/>
    </location>
</feature>
<sequence length="478" mass="50788">MSGFERLRSGASRVASRMAEYRQRAEREREERDRERGRRAQQETAVELPPPPSVPPRQPEPASVIPWGIRVASEAGWRLLVLAGVAWVLMQVVGALSLVIIAFSAGLLITALLQPTVARLRHWGLGRGLSTAATFISGLAVIGLIGWFVVWQVIENQEDLTRQVQDGLDELRQAILNSPFQVSEDQLNDFVDNLNQWIGEHSQDLTTAGLEGASFLVEFFSGTALAAFVCLFLLYDGRRVWQWCLRFVPLSAREGVAGAGPRAWITLTGYVRGTVIVAMIDAIGIGVGIWVLGVPMAVPLAVIVFLFAFVPLVGAVVSGALAVVVAFVTNGLVTALLALGVVLLVQQIEGNVLQPFILGRMVQVHPLAVVLTVTSGSLLAGIPGAVLSVPLVAVVNTVVGYLRAYAEERNPQARRVHGATATDVSPAVPPAMPGGPPVPLGSADPTQTTVRELVEKESGEGDEGAPGGDRPPGGPPPA</sequence>
<evidence type="ECO:0000256" key="5">
    <source>
        <dbReference type="ARBA" id="ARBA00022692"/>
    </source>
</evidence>
<evidence type="ECO:0000256" key="6">
    <source>
        <dbReference type="ARBA" id="ARBA00022989"/>
    </source>
</evidence>
<comment type="subcellular location">
    <subcellularLocation>
        <location evidence="1">Cell membrane</location>
        <topology evidence="1">Multi-pass membrane protein</topology>
    </subcellularLocation>
</comment>
<feature type="transmembrane region" description="Helical" evidence="9">
    <location>
        <begin position="215"/>
        <end position="235"/>
    </location>
</feature>
<evidence type="ECO:0000256" key="2">
    <source>
        <dbReference type="ARBA" id="ARBA00009773"/>
    </source>
</evidence>
<dbReference type="GO" id="GO:0005886">
    <property type="term" value="C:plasma membrane"/>
    <property type="evidence" value="ECO:0007669"/>
    <property type="project" value="UniProtKB-SubCell"/>
</dbReference>
<accession>A0A927F1L9</accession>
<comment type="caution">
    <text evidence="10">The sequence shown here is derived from an EMBL/GenBank/DDBJ whole genome shotgun (WGS) entry which is preliminary data.</text>
</comment>
<feature type="transmembrane region" description="Helical" evidence="9">
    <location>
        <begin position="298"/>
        <end position="317"/>
    </location>
</feature>
<dbReference type="RefSeq" id="WP_191210863.1">
    <property type="nucleotide sequence ID" value="NZ_BAABKL010000033.1"/>
</dbReference>
<dbReference type="Proteomes" id="UP000632289">
    <property type="component" value="Unassembled WGS sequence"/>
</dbReference>
<evidence type="ECO:0000256" key="4">
    <source>
        <dbReference type="ARBA" id="ARBA00022475"/>
    </source>
</evidence>
<dbReference type="Pfam" id="PF01594">
    <property type="entry name" value="AI-2E_transport"/>
    <property type="match status" value="1"/>
</dbReference>
<dbReference type="EMBL" id="JACXYU010000010">
    <property type="protein sequence ID" value="MBD3933566.1"/>
    <property type="molecule type" value="Genomic_DNA"/>
</dbReference>
<keyword evidence="5 9" id="KW-0812">Transmembrane</keyword>
<dbReference type="PANTHER" id="PTHR21716:SF53">
    <property type="entry name" value="PERMEASE PERM-RELATED"/>
    <property type="match status" value="1"/>
</dbReference>
<dbReference type="GO" id="GO:0055085">
    <property type="term" value="P:transmembrane transport"/>
    <property type="evidence" value="ECO:0007669"/>
    <property type="project" value="TreeGrafter"/>
</dbReference>
<feature type="transmembrane region" description="Helical" evidence="9">
    <location>
        <begin position="79"/>
        <end position="112"/>
    </location>
</feature>
<feature type="region of interest" description="Disordered" evidence="8">
    <location>
        <begin position="413"/>
        <end position="478"/>
    </location>
</feature>
<dbReference type="PANTHER" id="PTHR21716">
    <property type="entry name" value="TRANSMEMBRANE PROTEIN"/>
    <property type="match status" value="1"/>
</dbReference>
<evidence type="ECO:0000256" key="8">
    <source>
        <dbReference type="SAM" id="MobiDB-lite"/>
    </source>
</evidence>
<keyword evidence="7 9" id="KW-0472">Membrane</keyword>
<feature type="transmembrane region" description="Helical" evidence="9">
    <location>
        <begin position="323"/>
        <end position="345"/>
    </location>
</feature>
<feature type="region of interest" description="Disordered" evidence="8">
    <location>
        <begin position="1"/>
        <end position="60"/>
    </location>
</feature>
<evidence type="ECO:0000256" key="9">
    <source>
        <dbReference type="SAM" id="Phobius"/>
    </source>
</evidence>
<keyword evidence="6 9" id="KW-1133">Transmembrane helix</keyword>
<feature type="transmembrane region" description="Helical" evidence="9">
    <location>
        <begin position="385"/>
        <end position="405"/>
    </location>
</feature>
<keyword evidence="4" id="KW-1003">Cell membrane</keyword>
<organism evidence="10 11">
    <name type="scientific">Streptomyces chumphonensis</name>
    <dbReference type="NCBI Taxonomy" id="1214925"/>
    <lineage>
        <taxon>Bacteria</taxon>
        <taxon>Bacillati</taxon>
        <taxon>Actinomycetota</taxon>
        <taxon>Actinomycetes</taxon>
        <taxon>Kitasatosporales</taxon>
        <taxon>Streptomycetaceae</taxon>
        <taxon>Streptomyces</taxon>
    </lineage>
</organism>
<feature type="compositionally biased region" description="Pro residues" evidence="8">
    <location>
        <begin position="48"/>
        <end position="59"/>
    </location>
</feature>
<evidence type="ECO:0000313" key="11">
    <source>
        <dbReference type="Proteomes" id="UP000632289"/>
    </source>
</evidence>
<dbReference type="InterPro" id="IPR002549">
    <property type="entry name" value="AI-2E-like"/>
</dbReference>
<feature type="transmembrane region" description="Helical" evidence="9">
    <location>
        <begin position="132"/>
        <end position="154"/>
    </location>
</feature>
<feature type="compositionally biased region" description="Pro residues" evidence="8">
    <location>
        <begin position="427"/>
        <end position="439"/>
    </location>
</feature>
<proteinExistence type="inferred from homology"/>
<reference evidence="10" key="1">
    <citation type="submission" date="2020-09" db="EMBL/GenBank/DDBJ databases">
        <title>Secondary metabolite and genome analysis of marine Streptomyces chumphonensis KK1-2T.</title>
        <authorList>
            <person name="Phongsopitanun W."/>
            <person name="Kanchanasin P."/>
            <person name="Pittayakhajonwut P."/>
            <person name="Suwanborirux K."/>
            <person name="Tanasupawat S."/>
        </authorList>
    </citation>
    <scope>NUCLEOTIDE SEQUENCE</scope>
    <source>
        <strain evidence="10">KK1-2</strain>
    </source>
</reference>